<evidence type="ECO:0000313" key="4">
    <source>
        <dbReference type="Proteomes" id="UP000198552"/>
    </source>
</evidence>
<accession>A0A1G9U9Z8</accession>
<evidence type="ECO:0008006" key="5">
    <source>
        <dbReference type="Google" id="ProtNLM"/>
    </source>
</evidence>
<evidence type="ECO:0000256" key="2">
    <source>
        <dbReference type="SAM" id="MobiDB-lite"/>
    </source>
</evidence>
<evidence type="ECO:0000256" key="1">
    <source>
        <dbReference type="SAM" id="Coils"/>
    </source>
</evidence>
<keyword evidence="1" id="KW-0175">Coiled coil</keyword>
<dbReference type="STRING" id="1527607.SAMN05428957_10865"/>
<sequence length="317" mass="34926">MAGRKAMAPAAQAGPDFVGATPPEMAQQEAGARGALALVEAKATAMAQELGYEGALTVGTLEDEIRFYQRRTVEAILETGKRLLLLKEVSPHGEFQQRVELLGFSGPTARRFMQAAAKTSKSLKLSVLSTQVKNASAFLELVTHDDDVLENLQEMDDIDRLSASQLRERLRQAEQDVKFANDKRGRAEERADRAERQLEGHRPVVAPLDERITPFQAEITERQSLIEKGIAAHHEAAVALERWWTEEVTQADGYDPEAPVPLPRSVALVALHLQDGINRLAEMVGAAQHAFEERFGDELLEARQYLMQTPEAADAAA</sequence>
<protein>
    <recommendedName>
        <fullName evidence="5">DUF3102 domain-containing protein</fullName>
    </recommendedName>
</protein>
<evidence type="ECO:0000313" key="3">
    <source>
        <dbReference type="EMBL" id="SDM56760.1"/>
    </source>
</evidence>
<reference evidence="4" key="1">
    <citation type="submission" date="2016-10" db="EMBL/GenBank/DDBJ databases">
        <authorList>
            <person name="Varghese N."/>
            <person name="Submissions S."/>
        </authorList>
    </citation>
    <scope>NUCLEOTIDE SEQUENCE [LARGE SCALE GENOMIC DNA]</scope>
    <source>
        <strain evidence="4">EPL6</strain>
    </source>
</reference>
<organism evidence="3 4">
    <name type="scientific">Oryzisolibacter propanilivorax</name>
    <dbReference type="NCBI Taxonomy" id="1527607"/>
    <lineage>
        <taxon>Bacteria</taxon>
        <taxon>Pseudomonadati</taxon>
        <taxon>Pseudomonadota</taxon>
        <taxon>Betaproteobacteria</taxon>
        <taxon>Burkholderiales</taxon>
        <taxon>Comamonadaceae</taxon>
        <taxon>Oryzisolibacter</taxon>
    </lineage>
</organism>
<name>A0A1G9U9Z8_9BURK</name>
<dbReference type="RefSeq" id="WP_245704061.1">
    <property type="nucleotide sequence ID" value="NZ_FNHP01000008.1"/>
</dbReference>
<keyword evidence="4" id="KW-1185">Reference proteome</keyword>
<feature type="coiled-coil region" evidence="1">
    <location>
        <begin position="163"/>
        <end position="197"/>
    </location>
</feature>
<proteinExistence type="predicted"/>
<dbReference type="Proteomes" id="UP000198552">
    <property type="component" value="Unassembled WGS sequence"/>
</dbReference>
<gene>
    <name evidence="3" type="ORF">SAMN05428957_10865</name>
</gene>
<feature type="region of interest" description="Disordered" evidence="2">
    <location>
        <begin position="1"/>
        <end position="22"/>
    </location>
</feature>
<dbReference type="AlphaFoldDB" id="A0A1G9U9Z8"/>
<dbReference type="EMBL" id="FNHP01000008">
    <property type="protein sequence ID" value="SDM56760.1"/>
    <property type="molecule type" value="Genomic_DNA"/>
</dbReference>